<dbReference type="EMBL" id="JAGTTL010000026">
    <property type="protein sequence ID" value="KAK6302023.1"/>
    <property type="molecule type" value="Genomic_DNA"/>
</dbReference>
<evidence type="ECO:0000313" key="3">
    <source>
        <dbReference type="Proteomes" id="UP001356427"/>
    </source>
</evidence>
<organism evidence="2 3">
    <name type="scientific">Coregonus suidteri</name>
    <dbReference type="NCBI Taxonomy" id="861788"/>
    <lineage>
        <taxon>Eukaryota</taxon>
        <taxon>Metazoa</taxon>
        <taxon>Chordata</taxon>
        <taxon>Craniata</taxon>
        <taxon>Vertebrata</taxon>
        <taxon>Euteleostomi</taxon>
        <taxon>Actinopterygii</taxon>
        <taxon>Neopterygii</taxon>
        <taxon>Teleostei</taxon>
        <taxon>Protacanthopterygii</taxon>
        <taxon>Salmoniformes</taxon>
        <taxon>Salmonidae</taxon>
        <taxon>Coregoninae</taxon>
        <taxon>Coregonus</taxon>
    </lineage>
</organism>
<comment type="caution">
    <text evidence="2">The sequence shown here is derived from an EMBL/GenBank/DDBJ whole genome shotgun (WGS) entry which is preliminary data.</text>
</comment>
<sequence length="54" mass="6105">MGPGWHEVLSGETTIVPKLLMLKLRSTSRWMQLASDRDGGRRKRAPPRGEDDQS</sequence>
<protein>
    <submittedName>
        <fullName evidence="2">Uncharacterized protein</fullName>
    </submittedName>
</protein>
<proteinExistence type="predicted"/>
<reference evidence="2 3" key="1">
    <citation type="submission" date="2021-04" db="EMBL/GenBank/DDBJ databases">
        <authorList>
            <person name="De Guttry C."/>
            <person name="Zahm M."/>
            <person name="Klopp C."/>
            <person name="Cabau C."/>
            <person name="Louis A."/>
            <person name="Berthelot C."/>
            <person name="Parey E."/>
            <person name="Roest Crollius H."/>
            <person name="Montfort J."/>
            <person name="Robinson-Rechavi M."/>
            <person name="Bucao C."/>
            <person name="Bouchez O."/>
            <person name="Gislard M."/>
            <person name="Lluch J."/>
            <person name="Milhes M."/>
            <person name="Lampietro C."/>
            <person name="Lopez Roques C."/>
            <person name="Donnadieu C."/>
            <person name="Braasch I."/>
            <person name="Desvignes T."/>
            <person name="Postlethwait J."/>
            <person name="Bobe J."/>
            <person name="Wedekind C."/>
            <person name="Guiguen Y."/>
        </authorList>
    </citation>
    <scope>NUCLEOTIDE SEQUENCE [LARGE SCALE GENOMIC DNA]</scope>
    <source>
        <strain evidence="2">Cs_M1</strain>
        <tissue evidence="2">Blood</tissue>
    </source>
</reference>
<evidence type="ECO:0000256" key="1">
    <source>
        <dbReference type="SAM" id="MobiDB-lite"/>
    </source>
</evidence>
<name>A0AAN8L1S5_9TELE</name>
<evidence type="ECO:0000313" key="2">
    <source>
        <dbReference type="EMBL" id="KAK6302023.1"/>
    </source>
</evidence>
<accession>A0AAN8L1S5</accession>
<gene>
    <name evidence="2" type="ORF">J4Q44_G00280760</name>
</gene>
<keyword evidence="3" id="KW-1185">Reference proteome</keyword>
<feature type="region of interest" description="Disordered" evidence="1">
    <location>
        <begin position="32"/>
        <end position="54"/>
    </location>
</feature>
<dbReference type="Proteomes" id="UP001356427">
    <property type="component" value="Unassembled WGS sequence"/>
</dbReference>
<dbReference type="AlphaFoldDB" id="A0AAN8L1S5"/>